<organism evidence="5">
    <name type="scientific">Aspergillus flavus</name>
    <dbReference type="NCBI Taxonomy" id="5059"/>
    <lineage>
        <taxon>Eukaryota</taxon>
        <taxon>Fungi</taxon>
        <taxon>Dikarya</taxon>
        <taxon>Ascomycota</taxon>
        <taxon>Pezizomycotina</taxon>
        <taxon>Eurotiomycetes</taxon>
        <taxon>Eurotiomycetidae</taxon>
        <taxon>Eurotiales</taxon>
        <taxon>Aspergillaceae</taxon>
        <taxon>Aspergillus</taxon>
        <taxon>Aspergillus subgen. Circumdati</taxon>
    </lineage>
</organism>
<dbReference type="InterPro" id="IPR019826">
    <property type="entry name" value="Carboxylesterase_B_AS"/>
</dbReference>
<keyword evidence="3" id="KW-0732">Signal</keyword>
<dbReference type="InterPro" id="IPR029058">
    <property type="entry name" value="AB_hydrolase_fold"/>
</dbReference>
<dbReference type="Proteomes" id="UP000325434">
    <property type="component" value="Unassembled WGS sequence"/>
</dbReference>
<dbReference type="InterPro" id="IPR019819">
    <property type="entry name" value="Carboxylesterase_B_CS"/>
</dbReference>
<dbReference type="PROSITE" id="PS00122">
    <property type="entry name" value="CARBOXYLESTERASE_B_1"/>
    <property type="match status" value="1"/>
</dbReference>
<evidence type="ECO:0000256" key="3">
    <source>
        <dbReference type="SAM" id="SignalP"/>
    </source>
</evidence>
<reference evidence="5" key="1">
    <citation type="submission" date="2019-04" db="EMBL/GenBank/DDBJ databases">
        <title>Friends and foes A comparative genomics study of 23 Aspergillus species from section Flavi.</title>
        <authorList>
            <consortium name="DOE Joint Genome Institute"/>
            <person name="Kjaerbolling I."/>
            <person name="Vesth T."/>
            <person name="Frisvad J.C."/>
            <person name="Nybo J.L."/>
            <person name="Theobald S."/>
            <person name="Kildgaard S."/>
            <person name="Isbrandt T."/>
            <person name="Kuo A."/>
            <person name="Sato A."/>
            <person name="Lyhne E.K."/>
            <person name="Kogle M.E."/>
            <person name="Wiebenga A."/>
            <person name="Kun R.S."/>
            <person name="Lubbers R.J."/>
            <person name="Makela M.R."/>
            <person name="Barry K."/>
            <person name="Chovatia M."/>
            <person name="Clum A."/>
            <person name="Daum C."/>
            <person name="Haridas S."/>
            <person name="He G."/>
            <person name="LaButti K."/>
            <person name="Lipzen A."/>
            <person name="Mondo S."/>
            <person name="Riley R."/>
            <person name="Salamov A."/>
            <person name="Simmons B.A."/>
            <person name="Magnuson J.K."/>
            <person name="Henrissat B."/>
            <person name="Mortensen U.H."/>
            <person name="Larsen T.O."/>
            <person name="Devries R.P."/>
            <person name="Grigoriev I.V."/>
            <person name="Machida M."/>
            <person name="Baker S.E."/>
            <person name="Andersen M.R."/>
        </authorList>
    </citation>
    <scope>NUCLEOTIDE SEQUENCE [LARGE SCALE GENOMIC DNA]</scope>
    <source>
        <strain evidence="5">CBS 121.62</strain>
    </source>
</reference>
<dbReference type="InterPro" id="IPR050309">
    <property type="entry name" value="Type-B_Carboxylest/Lipase"/>
</dbReference>
<dbReference type="VEuPathDB" id="FungiDB:AFLA_004802"/>
<dbReference type="VEuPathDB" id="FungiDB:F9C07_2214086"/>
<accession>A0A5N6H7P1</accession>
<feature type="domain" description="Carboxylesterase type B" evidence="4">
    <location>
        <begin position="152"/>
        <end position="645"/>
    </location>
</feature>
<gene>
    <name evidence="5" type="ORF">BDV35DRAFT_401376</name>
</gene>
<protein>
    <submittedName>
        <fullName evidence="5">Carboxylesterase family-domain-containing protein</fullName>
    </submittedName>
</protein>
<proteinExistence type="inferred from homology"/>
<keyword evidence="2" id="KW-0378">Hydrolase</keyword>
<evidence type="ECO:0000256" key="2">
    <source>
        <dbReference type="ARBA" id="ARBA00022801"/>
    </source>
</evidence>
<dbReference type="PROSITE" id="PS00941">
    <property type="entry name" value="CARBOXYLESTERASE_B_2"/>
    <property type="match status" value="1"/>
</dbReference>
<dbReference type="SUPFAM" id="SSF53474">
    <property type="entry name" value="alpha/beta-Hydrolases"/>
    <property type="match status" value="1"/>
</dbReference>
<feature type="chain" id="PRO_5025024200" evidence="3">
    <location>
        <begin position="23"/>
        <end position="725"/>
    </location>
</feature>
<dbReference type="PANTHER" id="PTHR11559">
    <property type="entry name" value="CARBOXYLESTERASE"/>
    <property type="match status" value="1"/>
</dbReference>
<sequence length="725" mass="81140">MHLTYLCVVLIQCLLLSRVGSARIPKSPAFAVLVDNSLEPAVVQSSPSYLLLREAHTQESAAAACNTLGESLASVKDVPFFEPLLSMHLRALDGEISYPMWLAGNGETCTAYSLPNNHTFSVECTRRIRALCTNTAEYQTGLDPPSTSRHIFVKTSQGLIKGFRDRLTARFQGIPYAKPPIGERRLKNPERLHSFPGRKKGSAYDATEFKALCPVRFPIESPTSTRNMTPNATPDLPNPNYPISEDCLYLNIYTPILPENESPDLLPVVVWIHGGSNYFGGSSLPFYFGMNLATRRPLVVVSINYRLGALGFLSDLSKASDIGSNQAMRDQLMALDWVREHIKSFGGDPERVTIFGESSGGSAVMSLIQTNPEKGLFSQAIVQSGGTWSGWQRPHVQADLTRMFLDLAGCNDLDCVKNNRTMGEILEYQGLLFSKAQEVFPRGEVNFIEPFRPFIDHDLITEDWTAALEAGRYRKVPTLVTYTRDEFGLILKTNETLKDKPIDYSTAVEFLATFLLGEERTRQVLDTPELGFNRSLIHMSDVTDPFIQLTTDLGYRCSSEIYAGFLDRHNRDVWEVSWDIGLPQFIGGMICGNGTKRACHAAELPILFGSANYANISSSALASVNYYQQARNTIDLYSNFVHDGEVWINATYYLRRNGNAVRNVLHWDDTPASTRGGVRWEICQKMDEMNLYDRLYYPYLPLGDRANTRDGYISLQYPMVAGPFD</sequence>
<feature type="signal peptide" evidence="3">
    <location>
        <begin position="1"/>
        <end position="22"/>
    </location>
</feature>
<dbReference type="Gene3D" id="3.40.50.1820">
    <property type="entry name" value="alpha/beta hydrolase"/>
    <property type="match status" value="1"/>
</dbReference>
<dbReference type="InterPro" id="IPR002018">
    <property type="entry name" value="CarbesteraseB"/>
</dbReference>
<evidence type="ECO:0000259" key="4">
    <source>
        <dbReference type="Pfam" id="PF00135"/>
    </source>
</evidence>
<dbReference type="GO" id="GO:0016787">
    <property type="term" value="F:hydrolase activity"/>
    <property type="evidence" value="ECO:0007669"/>
    <property type="project" value="UniProtKB-KW"/>
</dbReference>
<dbReference type="AlphaFoldDB" id="A0A5N6H7P1"/>
<dbReference type="EMBL" id="ML734566">
    <property type="protein sequence ID" value="KAB8250255.1"/>
    <property type="molecule type" value="Genomic_DNA"/>
</dbReference>
<evidence type="ECO:0000313" key="5">
    <source>
        <dbReference type="EMBL" id="KAB8250255.1"/>
    </source>
</evidence>
<dbReference type="Pfam" id="PF00135">
    <property type="entry name" value="COesterase"/>
    <property type="match status" value="1"/>
</dbReference>
<comment type="similarity">
    <text evidence="1">Belongs to the type-B carboxylesterase/lipase family.</text>
</comment>
<evidence type="ECO:0000256" key="1">
    <source>
        <dbReference type="ARBA" id="ARBA00005964"/>
    </source>
</evidence>
<name>A0A5N6H7P1_ASPFL</name>